<dbReference type="Proteomes" id="UP000075680">
    <property type="component" value="Unassembled WGS sequence"/>
</dbReference>
<organism evidence="2 3">
    <name type="scientific">Acinetobacter venetianus</name>
    <dbReference type="NCBI Taxonomy" id="52133"/>
    <lineage>
        <taxon>Bacteria</taxon>
        <taxon>Pseudomonadati</taxon>
        <taxon>Pseudomonadota</taxon>
        <taxon>Gammaproteobacteria</taxon>
        <taxon>Moraxellales</taxon>
        <taxon>Moraxellaceae</taxon>
        <taxon>Acinetobacter</taxon>
    </lineage>
</organism>
<evidence type="ECO:0000313" key="2">
    <source>
        <dbReference type="EMBL" id="KXZ65921.1"/>
    </source>
</evidence>
<dbReference type="PATRIC" id="fig|52133.18.peg.2721"/>
<accession>A0A150HM87</accession>
<gene>
    <name evidence="2" type="ORF">AVENLUH5627_02651</name>
</gene>
<sequence>MNAQVNELQVIDQKEIALAFNNDQGIQAIIDNIKAQVNEKFEGVVWDFSKKKDRDTVASLAYKVGRSKTAIDAEGKKLKEQYTVFTKKIDAERKLAREQLEAEQARIRKPLDEWEQAEKDRKQRHVDHIAAIKMPANLCGEWDAASIKDAIQTLESKVIDSSFEDFEQEAKLAKFETLEKLRTALVTREKYEAEQAELERLRKEQQEREQRERDERIAKEAADKARIEAEAKALAEQRRVEREKQEAQEKAEREQREAAEREACLKAEKEAALLREEKLKQQAIEREKQAEIDRQNAIEQERLRIEREQEAKAEADRKAEEARLANVEHMRSINQEILNKLCEIGLDEDQAKAVITAIARNQIPNVSIKY</sequence>
<proteinExistence type="predicted"/>
<evidence type="ECO:0000256" key="1">
    <source>
        <dbReference type="SAM" id="MobiDB-lite"/>
    </source>
</evidence>
<protein>
    <submittedName>
        <fullName evidence="2">Uncharacterized protein</fullName>
    </submittedName>
</protein>
<comment type="caution">
    <text evidence="2">The sequence shown here is derived from an EMBL/GenBank/DDBJ whole genome shotgun (WGS) entry which is preliminary data.</text>
</comment>
<dbReference type="EMBL" id="JRUE01000212">
    <property type="protein sequence ID" value="KXZ65921.1"/>
    <property type="molecule type" value="Genomic_DNA"/>
</dbReference>
<dbReference type="AlphaFoldDB" id="A0A150HM87"/>
<evidence type="ECO:0000313" key="3">
    <source>
        <dbReference type="Proteomes" id="UP000075680"/>
    </source>
</evidence>
<feature type="region of interest" description="Disordered" evidence="1">
    <location>
        <begin position="201"/>
        <end position="224"/>
    </location>
</feature>
<reference evidence="2 3" key="1">
    <citation type="journal article" date="2016" name="Sci. Rep.">
        <title>Genomic and phenotypic characterization of the species Acinetobacter venetianus.</title>
        <authorList>
            <person name="Fondi M."/>
            <person name="Maida I."/>
            <person name="Perrin E."/>
            <person name="Orlandini V."/>
            <person name="La Torre L."/>
            <person name="Bosi E."/>
            <person name="Negroni A."/>
            <person name="Zanaroli G."/>
            <person name="Fava F."/>
            <person name="Decorosi F."/>
            <person name="Giovannetti L."/>
            <person name="Viti C."/>
            <person name="Vaneechoutte M."/>
            <person name="Dijkshoorn L."/>
            <person name="Fani R."/>
        </authorList>
    </citation>
    <scope>NUCLEOTIDE SEQUENCE [LARGE SCALE GENOMIC DNA]</scope>
    <source>
        <strain evidence="2 3">LUH5627</strain>
    </source>
</reference>
<name>A0A150HM87_9GAMM</name>
<dbReference type="RefSeq" id="WP_061519338.1">
    <property type="nucleotide sequence ID" value="NZ_JRUE01000212.1"/>
</dbReference>